<dbReference type="SUPFAM" id="SSF55961">
    <property type="entry name" value="Bet v1-like"/>
    <property type="match status" value="1"/>
</dbReference>
<dbReference type="InterPro" id="IPR023393">
    <property type="entry name" value="START-like_dom_sf"/>
</dbReference>
<dbReference type="InterPro" id="IPR010419">
    <property type="entry name" value="CO_DH_gsu"/>
</dbReference>
<dbReference type="CDD" id="cd05018">
    <property type="entry name" value="CoxG"/>
    <property type="match status" value="1"/>
</dbReference>
<dbReference type="PANTHER" id="PTHR38588">
    <property type="entry name" value="BLL0334 PROTEIN"/>
    <property type="match status" value="1"/>
</dbReference>
<dbReference type="Proteomes" id="UP001174909">
    <property type="component" value="Unassembled WGS sequence"/>
</dbReference>
<name>A0AA35TBZ1_GEOBA</name>
<evidence type="ECO:0000313" key="2">
    <source>
        <dbReference type="Proteomes" id="UP001174909"/>
    </source>
</evidence>
<dbReference type="AlphaFoldDB" id="A0AA35TBZ1"/>
<reference evidence="1" key="1">
    <citation type="submission" date="2023-03" db="EMBL/GenBank/DDBJ databases">
        <authorList>
            <person name="Steffen K."/>
            <person name="Cardenas P."/>
        </authorList>
    </citation>
    <scope>NUCLEOTIDE SEQUENCE</scope>
</reference>
<evidence type="ECO:0000313" key="1">
    <source>
        <dbReference type="EMBL" id="CAI8044136.1"/>
    </source>
</evidence>
<dbReference type="Gene3D" id="3.30.530.20">
    <property type="match status" value="1"/>
</dbReference>
<keyword evidence="2" id="KW-1185">Reference proteome</keyword>
<accession>A0AA35TBZ1</accession>
<comment type="caution">
    <text evidence="1">The sequence shown here is derived from an EMBL/GenBank/DDBJ whole genome shotgun (WGS) entry which is preliminary data.</text>
</comment>
<proteinExistence type="predicted"/>
<dbReference type="Pfam" id="PF06240">
    <property type="entry name" value="COXG"/>
    <property type="match status" value="1"/>
</dbReference>
<dbReference type="EMBL" id="CASHTH010003376">
    <property type="protein sequence ID" value="CAI8044136.1"/>
    <property type="molecule type" value="Genomic_DNA"/>
</dbReference>
<dbReference type="PANTHER" id="PTHR38588:SF1">
    <property type="entry name" value="BLL0334 PROTEIN"/>
    <property type="match status" value="1"/>
</dbReference>
<organism evidence="1 2">
    <name type="scientific">Geodia barretti</name>
    <name type="common">Barrett's horny sponge</name>
    <dbReference type="NCBI Taxonomy" id="519541"/>
    <lineage>
        <taxon>Eukaryota</taxon>
        <taxon>Metazoa</taxon>
        <taxon>Porifera</taxon>
        <taxon>Demospongiae</taxon>
        <taxon>Heteroscleromorpha</taxon>
        <taxon>Tetractinellida</taxon>
        <taxon>Astrophorina</taxon>
        <taxon>Geodiidae</taxon>
        <taxon>Geodia</taxon>
    </lineage>
</organism>
<gene>
    <name evidence="1" type="ORF">GBAR_LOCUS24509</name>
</gene>
<protein>
    <recommendedName>
        <fullName evidence="3">Carbon monoxide dehydrogenase subunit G</fullName>
    </recommendedName>
</protein>
<sequence length="144" mass="15038">MELSADYHFDKEPQDVWDALMNPDVLAGCIPGCRSIEPDGPDRYRASATVRVGPISGNFTATVALSELNPPHSYRMTIEGSGNLGFVNGVSSVTLTPASGGGTDLHVDTDGQVGGAAARVGQRMMGSVAKGMMDRFFGCLAESA</sequence>
<evidence type="ECO:0008006" key="3">
    <source>
        <dbReference type="Google" id="ProtNLM"/>
    </source>
</evidence>